<gene>
    <name evidence="2" type="ORF">R1flu_020027</name>
</gene>
<comment type="caution">
    <text evidence="2">The sequence shown here is derived from an EMBL/GenBank/DDBJ whole genome shotgun (WGS) entry which is preliminary data.</text>
</comment>
<accession>A0ABD1ZKC0</accession>
<dbReference type="Proteomes" id="UP001605036">
    <property type="component" value="Unassembled WGS sequence"/>
</dbReference>
<protein>
    <submittedName>
        <fullName evidence="2">Uncharacterized protein</fullName>
    </submittedName>
</protein>
<proteinExistence type="predicted"/>
<evidence type="ECO:0000256" key="1">
    <source>
        <dbReference type="SAM" id="MobiDB-lite"/>
    </source>
</evidence>
<feature type="region of interest" description="Disordered" evidence="1">
    <location>
        <begin position="48"/>
        <end position="81"/>
    </location>
</feature>
<evidence type="ECO:0000313" key="3">
    <source>
        <dbReference type="Proteomes" id="UP001605036"/>
    </source>
</evidence>
<organism evidence="2 3">
    <name type="scientific">Riccia fluitans</name>
    <dbReference type="NCBI Taxonomy" id="41844"/>
    <lineage>
        <taxon>Eukaryota</taxon>
        <taxon>Viridiplantae</taxon>
        <taxon>Streptophyta</taxon>
        <taxon>Embryophyta</taxon>
        <taxon>Marchantiophyta</taxon>
        <taxon>Marchantiopsida</taxon>
        <taxon>Marchantiidae</taxon>
        <taxon>Marchantiales</taxon>
        <taxon>Ricciaceae</taxon>
        <taxon>Riccia</taxon>
    </lineage>
</organism>
<name>A0ABD1ZKC0_9MARC</name>
<sequence>MWLHLYAVERAMGPRVASSCGFSAGGSPPYLWLTYGGAVRRGGGTWRRVRSTRSQPPSAPVRNFPARVSQKAQGGKRGKLFPPRDLPLCTCLEPNSLPRSRPMVSIRP</sequence>
<reference evidence="2 3" key="1">
    <citation type="submission" date="2024-09" db="EMBL/GenBank/DDBJ databases">
        <title>Chromosome-scale assembly of Riccia fluitans.</title>
        <authorList>
            <person name="Paukszto L."/>
            <person name="Sawicki J."/>
            <person name="Karawczyk K."/>
            <person name="Piernik-Szablinska J."/>
            <person name="Szczecinska M."/>
            <person name="Mazdziarz M."/>
        </authorList>
    </citation>
    <scope>NUCLEOTIDE SEQUENCE [LARGE SCALE GENOMIC DNA]</scope>
    <source>
        <strain evidence="2">Rf_01</strain>
        <tissue evidence="2">Aerial parts of the thallus</tissue>
    </source>
</reference>
<dbReference type="AlphaFoldDB" id="A0ABD1ZKC0"/>
<keyword evidence="3" id="KW-1185">Reference proteome</keyword>
<evidence type="ECO:0000313" key="2">
    <source>
        <dbReference type="EMBL" id="KAL2651899.1"/>
    </source>
</evidence>
<dbReference type="EMBL" id="JBHFFA010000001">
    <property type="protein sequence ID" value="KAL2651899.1"/>
    <property type="molecule type" value="Genomic_DNA"/>
</dbReference>